<reference evidence="2" key="1">
    <citation type="submission" date="2018-11" db="EMBL/GenBank/DDBJ databases">
        <authorList>
            <person name="Alioto T."/>
            <person name="Alioto T."/>
        </authorList>
    </citation>
    <scope>NUCLEOTIDE SEQUENCE</scope>
</reference>
<accession>A0A8B6HLB2</accession>
<keyword evidence="2" id="KW-0808">Transferase</keyword>
<dbReference type="EMBL" id="UYJE01010173">
    <property type="protein sequence ID" value="VDI80430.1"/>
    <property type="molecule type" value="Genomic_DNA"/>
</dbReference>
<proteinExistence type="inferred from homology"/>
<sequence>MDACCSNVSLTCHHSISRSTMRPLEGKQARVPKTPIWEEVDHTRIPNVPQIDQEMINHLERVSLVEFNNQAGIERLSKAIESANKLHMVNTDGIEPMESVLEDRMLYLREDKVTDGKCKQEVLSNAVKTIEDYFVAPPGNIPLKTKERDYGSNSNGS</sequence>
<keyword evidence="1" id="KW-0547">Nucleotide-binding</keyword>
<dbReference type="GO" id="GO:0030956">
    <property type="term" value="C:glutamyl-tRNA(Gln) amidotransferase complex"/>
    <property type="evidence" value="ECO:0007669"/>
    <property type="project" value="UniProtKB-UniRule"/>
</dbReference>
<evidence type="ECO:0000313" key="3">
    <source>
        <dbReference type="Proteomes" id="UP000596742"/>
    </source>
</evidence>
<dbReference type="GO" id="GO:0050567">
    <property type="term" value="F:glutaminyl-tRNA synthase (glutamine-hydrolyzing) activity"/>
    <property type="evidence" value="ECO:0007669"/>
    <property type="project" value="UniProtKB-UniRule"/>
</dbReference>
<dbReference type="PANTHER" id="PTHR15004">
    <property type="entry name" value="GLUTAMYL-TRNA(GLN) AMIDOTRANSFERASE SUBUNIT C, MITOCHONDRIAL"/>
    <property type="match status" value="1"/>
</dbReference>
<dbReference type="GO" id="GO:0005739">
    <property type="term" value="C:mitochondrion"/>
    <property type="evidence" value="ECO:0007669"/>
    <property type="project" value="UniProtKB-SubCell"/>
</dbReference>
<comment type="subunit">
    <text evidence="1">Subunit of the heterotrimeric GatCAB amidotransferase (AdT) complex, composed of A, B and C subunits.</text>
</comment>
<dbReference type="GO" id="GO:0070681">
    <property type="term" value="P:glutaminyl-tRNAGln biosynthesis via transamidation"/>
    <property type="evidence" value="ECO:0007669"/>
    <property type="project" value="UniProtKB-UniRule"/>
</dbReference>
<comment type="catalytic activity">
    <reaction evidence="1">
        <text>L-glutamyl-tRNA(Gln) + L-glutamine + ATP + H2O = L-glutaminyl-tRNA(Gln) + L-glutamate + ADP + phosphate + H(+)</text>
        <dbReference type="Rhea" id="RHEA:17521"/>
        <dbReference type="Rhea" id="RHEA-COMP:9681"/>
        <dbReference type="Rhea" id="RHEA-COMP:9684"/>
        <dbReference type="ChEBI" id="CHEBI:15377"/>
        <dbReference type="ChEBI" id="CHEBI:15378"/>
        <dbReference type="ChEBI" id="CHEBI:29985"/>
        <dbReference type="ChEBI" id="CHEBI:30616"/>
        <dbReference type="ChEBI" id="CHEBI:43474"/>
        <dbReference type="ChEBI" id="CHEBI:58359"/>
        <dbReference type="ChEBI" id="CHEBI:78520"/>
        <dbReference type="ChEBI" id="CHEBI:78521"/>
        <dbReference type="ChEBI" id="CHEBI:456216"/>
    </reaction>
</comment>
<dbReference type="Proteomes" id="UP000596742">
    <property type="component" value="Unassembled WGS sequence"/>
</dbReference>
<organism evidence="2 3">
    <name type="scientific">Mytilus galloprovincialis</name>
    <name type="common">Mediterranean mussel</name>
    <dbReference type="NCBI Taxonomy" id="29158"/>
    <lineage>
        <taxon>Eukaryota</taxon>
        <taxon>Metazoa</taxon>
        <taxon>Spiralia</taxon>
        <taxon>Lophotrochozoa</taxon>
        <taxon>Mollusca</taxon>
        <taxon>Bivalvia</taxon>
        <taxon>Autobranchia</taxon>
        <taxon>Pteriomorphia</taxon>
        <taxon>Mytilida</taxon>
        <taxon>Mytiloidea</taxon>
        <taxon>Mytilidae</taxon>
        <taxon>Mytilinae</taxon>
        <taxon>Mytilus</taxon>
    </lineage>
</organism>
<dbReference type="HAMAP" id="MF_00122">
    <property type="entry name" value="GatC"/>
    <property type="match status" value="1"/>
</dbReference>
<keyword evidence="3" id="KW-1185">Reference proteome</keyword>
<keyword evidence="1 2" id="KW-0436">Ligase</keyword>
<dbReference type="GO" id="GO:0006450">
    <property type="term" value="P:regulation of translational fidelity"/>
    <property type="evidence" value="ECO:0007669"/>
    <property type="project" value="InterPro"/>
</dbReference>
<dbReference type="GO" id="GO:0005524">
    <property type="term" value="F:ATP binding"/>
    <property type="evidence" value="ECO:0007669"/>
    <property type="project" value="UniProtKB-KW"/>
</dbReference>
<dbReference type="AlphaFoldDB" id="A0A8B6HLB2"/>
<dbReference type="Pfam" id="PF02686">
    <property type="entry name" value="GatC"/>
    <property type="match status" value="1"/>
</dbReference>
<dbReference type="InterPro" id="IPR036113">
    <property type="entry name" value="Asp/Glu-ADT_sf_sub_c"/>
</dbReference>
<keyword evidence="1" id="KW-0496">Mitochondrion</keyword>
<comment type="caution">
    <text evidence="2">The sequence shown here is derived from an EMBL/GenBank/DDBJ whole genome shotgun (WGS) entry which is preliminary data.</text>
</comment>
<dbReference type="GO" id="GO:0016740">
    <property type="term" value="F:transferase activity"/>
    <property type="evidence" value="ECO:0007669"/>
    <property type="project" value="UniProtKB-KW"/>
</dbReference>
<comment type="similarity">
    <text evidence="1">Belongs to the GatC family.</text>
</comment>
<keyword evidence="1" id="KW-0067">ATP-binding</keyword>
<dbReference type="SUPFAM" id="SSF141000">
    <property type="entry name" value="Glu-tRNAGln amidotransferase C subunit"/>
    <property type="match status" value="1"/>
</dbReference>
<protein>
    <recommendedName>
        <fullName evidence="1">Glutamyl-tRNA(Gln) amidotransferase subunit C, mitochondrial</fullName>
        <shortName evidence="1">Glu-AdT subunit C</shortName>
        <ecNumber evidence="1">6.3.5.-</ecNumber>
    </recommendedName>
</protein>
<comment type="function">
    <text evidence="1">Allows the formation of correctly charged Gln-tRNA(Gln) through the transamidation of misacylated Glu-tRNA(Gln) in the mitochondria. The reaction takes place in the presence of glutamine and ATP through an activated gamma-phospho-Glu-tRNA(Gln).</text>
</comment>
<name>A0A8B6HLB2_MYTGA</name>
<keyword evidence="1" id="KW-0648">Protein biosynthesis</keyword>
<dbReference type="InterPro" id="IPR003837">
    <property type="entry name" value="GatC"/>
</dbReference>
<comment type="subcellular location">
    <subcellularLocation>
        <location evidence="1">Mitochondrion</location>
    </subcellularLocation>
</comment>
<gene>
    <name evidence="2" type="ORF">MGAL_10B040201</name>
</gene>
<dbReference type="PANTHER" id="PTHR15004:SF0">
    <property type="entry name" value="GLUTAMYL-TRNA(GLN) AMIDOTRANSFERASE SUBUNIT C, MITOCHONDRIAL"/>
    <property type="match status" value="1"/>
</dbReference>
<evidence type="ECO:0000313" key="2">
    <source>
        <dbReference type="EMBL" id="VDI80430.1"/>
    </source>
</evidence>
<evidence type="ECO:0000256" key="1">
    <source>
        <dbReference type="HAMAP-Rule" id="MF_03149"/>
    </source>
</evidence>
<dbReference type="GO" id="GO:0032543">
    <property type="term" value="P:mitochondrial translation"/>
    <property type="evidence" value="ECO:0007669"/>
    <property type="project" value="UniProtKB-UniRule"/>
</dbReference>
<dbReference type="OrthoDB" id="5394539at2759"/>
<dbReference type="EC" id="6.3.5.-" evidence="1"/>
<dbReference type="NCBIfam" id="TIGR00135">
    <property type="entry name" value="gatC"/>
    <property type="match status" value="1"/>
</dbReference>